<protein>
    <submittedName>
        <fullName evidence="1">Uncharacterized protein</fullName>
    </submittedName>
</protein>
<gene>
    <name evidence="1" type="ORF">CP10139811_0003</name>
</gene>
<organism evidence="1 2">
    <name type="scientific">Chlamydia ibidis</name>
    <dbReference type="NCBI Taxonomy" id="1405396"/>
    <lineage>
        <taxon>Bacteria</taxon>
        <taxon>Pseudomonadati</taxon>
        <taxon>Chlamydiota</taxon>
        <taxon>Chlamydiia</taxon>
        <taxon>Chlamydiales</taxon>
        <taxon>Chlamydiaceae</taxon>
        <taxon>Chlamydia/Chlamydophila group</taxon>
        <taxon>Chlamydia</taxon>
    </lineage>
</organism>
<name>S7KMN0_9CHLA</name>
<dbReference type="EMBL" id="ATNB01000024">
    <property type="protein sequence ID" value="EPP35695.1"/>
    <property type="molecule type" value="Genomic_DNA"/>
</dbReference>
<dbReference type="AlphaFoldDB" id="S7KMN0"/>
<comment type="caution">
    <text evidence="1">The sequence shown here is derived from an EMBL/GenBank/DDBJ whole genome shotgun (WGS) entry which is preliminary data.</text>
</comment>
<evidence type="ECO:0000313" key="2">
    <source>
        <dbReference type="Proteomes" id="UP000016200"/>
    </source>
</evidence>
<proteinExistence type="predicted"/>
<dbReference type="Proteomes" id="UP000016200">
    <property type="component" value="Unassembled WGS sequence"/>
</dbReference>
<reference evidence="1 2" key="1">
    <citation type="submission" date="2013-04" db="EMBL/GenBank/DDBJ databases">
        <title>Genome sequence of Chlamydia psittaci 10-1398/11.</title>
        <authorList>
            <person name="Huot-Creasy H."/>
            <person name="McCracken C.L."/>
            <person name="Humphries M."/>
            <person name="Sachse K."/>
            <person name="Laroucau K."/>
            <person name="Bavoil P."/>
            <person name="Myers G.S."/>
        </authorList>
    </citation>
    <scope>NUCLEOTIDE SEQUENCE [LARGE SCALE GENOMIC DNA]</scope>
    <source>
        <strain evidence="1 2">10_1398_11</strain>
    </source>
</reference>
<dbReference type="PATRIC" id="fig|1238237.3.peg.10"/>
<dbReference type="HOGENOM" id="CLU_2786338_0_0_0"/>
<evidence type="ECO:0000313" key="1">
    <source>
        <dbReference type="EMBL" id="EPP35695.1"/>
    </source>
</evidence>
<sequence length="68" mass="7398">MAAVELMAPPSCSALLFANTTESEVFFKVSPAQHIAPPHCEDVKQQLFWNLMAVLLLKVACPETLTAP</sequence>
<accession>S7KMN0</accession>